<dbReference type="GO" id="GO:0005680">
    <property type="term" value="C:anaphase-promoting complex"/>
    <property type="evidence" value="ECO:0007669"/>
    <property type="project" value="InterPro"/>
</dbReference>
<keyword evidence="6" id="KW-0498">Mitosis</keyword>
<dbReference type="PANTHER" id="PTHR28672:SF1">
    <property type="entry name" value="ANAPHASE-PROMOTING COMPLEX SUBUNIT 13"/>
    <property type="match status" value="1"/>
</dbReference>
<dbReference type="GO" id="GO:0070979">
    <property type="term" value="P:protein K11-linked ubiquitination"/>
    <property type="evidence" value="ECO:0007669"/>
    <property type="project" value="TreeGrafter"/>
</dbReference>
<dbReference type="GO" id="GO:0051301">
    <property type="term" value="P:cell division"/>
    <property type="evidence" value="ECO:0007669"/>
    <property type="project" value="UniProtKB-KW"/>
</dbReference>
<reference evidence="11" key="1">
    <citation type="submission" date="2023-05" db="EMBL/GenBank/DDBJ databases">
        <title>Nepenthes gracilis genome sequencing.</title>
        <authorList>
            <person name="Fukushima K."/>
        </authorList>
    </citation>
    <scope>NUCLEOTIDE SEQUENCE</scope>
    <source>
        <strain evidence="11">SING2019-196</strain>
    </source>
</reference>
<evidence type="ECO:0000313" key="12">
    <source>
        <dbReference type="Proteomes" id="UP001279734"/>
    </source>
</evidence>
<evidence type="ECO:0000256" key="1">
    <source>
        <dbReference type="ARBA" id="ARBA00004123"/>
    </source>
</evidence>
<sequence length="96" mass="10783">MGHLTLSQIHRLQQRVSAEWAADGSAAEDQWKEMSELSLGILIDIVDEAWMRDTLPDDDIDLPDLVVARSDDAEDPGEEPQITNEDNWHDLSLGTQ</sequence>
<evidence type="ECO:0000256" key="7">
    <source>
        <dbReference type="ARBA" id="ARBA00022786"/>
    </source>
</evidence>
<evidence type="ECO:0000256" key="8">
    <source>
        <dbReference type="ARBA" id="ARBA00023242"/>
    </source>
</evidence>
<comment type="subcellular location">
    <subcellularLocation>
        <location evidence="1">Nucleus</location>
    </subcellularLocation>
</comment>
<keyword evidence="8" id="KW-0539">Nucleus</keyword>
<dbReference type="Proteomes" id="UP001279734">
    <property type="component" value="Unassembled WGS sequence"/>
</dbReference>
<comment type="pathway">
    <text evidence="2">Protein modification; protein ubiquitination.</text>
</comment>
<keyword evidence="12" id="KW-1185">Reference proteome</keyword>
<gene>
    <name evidence="11" type="ORF">Nepgr_004992</name>
</gene>
<evidence type="ECO:0000256" key="2">
    <source>
        <dbReference type="ARBA" id="ARBA00004906"/>
    </source>
</evidence>
<proteinExistence type="inferred from homology"/>
<organism evidence="11 12">
    <name type="scientific">Nepenthes gracilis</name>
    <name type="common">Slender pitcher plant</name>
    <dbReference type="NCBI Taxonomy" id="150966"/>
    <lineage>
        <taxon>Eukaryota</taxon>
        <taxon>Viridiplantae</taxon>
        <taxon>Streptophyta</taxon>
        <taxon>Embryophyta</taxon>
        <taxon>Tracheophyta</taxon>
        <taxon>Spermatophyta</taxon>
        <taxon>Magnoliopsida</taxon>
        <taxon>eudicotyledons</taxon>
        <taxon>Gunneridae</taxon>
        <taxon>Pentapetalae</taxon>
        <taxon>Caryophyllales</taxon>
        <taxon>Nepenthaceae</taxon>
        <taxon>Nepenthes</taxon>
    </lineage>
</organism>
<dbReference type="PANTHER" id="PTHR28672">
    <property type="entry name" value="ANAPHASE-PROMOTING COMPLEX SUBUNIT 13"/>
    <property type="match status" value="1"/>
</dbReference>
<name>A0AAD3S2A7_NEPGR</name>
<dbReference type="InterPro" id="IPR008401">
    <property type="entry name" value="Apc13"/>
</dbReference>
<keyword evidence="5" id="KW-0132">Cell division</keyword>
<evidence type="ECO:0000313" key="11">
    <source>
        <dbReference type="EMBL" id="GMH03153.1"/>
    </source>
</evidence>
<evidence type="ECO:0000256" key="5">
    <source>
        <dbReference type="ARBA" id="ARBA00022618"/>
    </source>
</evidence>
<evidence type="ECO:0000256" key="4">
    <source>
        <dbReference type="ARBA" id="ARBA00013935"/>
    </source>
</evidence>
<evidence type="ECO:0000256" key="9">
    <source>
        <dbReference type="ARBA" id="ARBA00023306"/>
    </source>
</evidence>
<keyword evidence="9" id="KW-0131">Cell cycle</keyword>
<comment type="similarity">
    <text evidence="3">Belongs to the APC13 family.</text>
</comment>
<evidence type="ECO:0000256" key="6">
    <source>
        <dbReference type="ARBA" id="ARBA00022776"/>
    </source>
</evidence>
<protein>
    <recommendedName>
        <fullName evidence="4">Anaphase-promoting complex subunit 13</fullName>
    </recommendedName>
</protein>
<evidence type="ECO:0000256" key="3">
    <source>
        <dbReference type="ARBA" id="ARBA00006940"/>
    </source>
</evidence>
<comment type="caution">
    <text evidence="11">The sequence shown here is derived from an EMBL/GenBank/DDBJ whole genome shotgun (WGS) entry which is preliminary data.</text>
</comment>
<evidence type="ECO:0000256" key="10">
    <source>
        <dbReference type="SAM" id="MobiDB-lite"/>
    </source>
</evidence>
<dbReference type="EMBL" id="BSYO01000004">
    <property type="protein sequence ID" value="GMH03153.1"/>
    <property type="molecule type" value="Genomic_DNA"/>
</dbReference>
<keyword evidence="7" id="KW-0833">Ubl conjugation pathway</keyword>
<feature type="region of interest" description="Disordered" evidence="10">
    <location>
        <begin position="68"/>
        <end position="96"/>
    </location>
</feature>
<accession>A0AAD3S2A7</accession>
<dbReference type="AlphaFoldDB" id="A0AAD3S2A7"/>